<comment type="similarity">
    <text evidence="2">Belongs to the PI3/PI4-kinase family. ATM subfamily.</text>
</comment>
<dbReference type="Pfam" id="PF25030">
    <property type="entry name" value="M-HEAT_ATR"/>
    <property type="match status" value="1"/>
</dbReference>
<dbReference type="Proteomes" id="UP000182658">
    <property type="component" value="Unassembled WGS sequence"/>
</dbReference>
<sequence>MAPGSHGTGRRTSGMNHSATNGFPNLANQPPPSTLAAQLVDNISTPAARSSHPDETNELKRLFAVIERIKNQPDLLNTDQERIKHNHILIYVYTRVVLEGLQWDDPFAETATLVSEASKALNFLEVTINETPTVLTYVADEKAFLFRSREPLWLWLLPRVLRMLGSEPCIPLTAAIEHLCCSLLHTANRHSSLWELGPQILLYLQTNFGMVEAHLREADVQIAAGEAGHDGNTFELDIVPDQSLQILGTADPVSQQRCTYSLHSLAQAVRHTVSLVRILKSVVQPGGVSLDTVKVPNTSIASFASHVVWLLDSLVSLNQVLLHCQNAVDVSSLTGVEMCSQVVDILGSDGTIDGVSEMVRQKMYNVLVIICASVAEASGELYGTDGRALESRYILSSALVKLGRAAIAFKPISRTMKAQLLWPLKTLTLEHHAVGPESDLWRIRVLLEHITNGTSLEELVFPPTVMSHMFIDPRLCRQVAIIHPRLQPGQPVQRPAKRLRPSIESKTLSEVIALIDSLVPVQSFSGEMAILEDEVLVDAFSSLEDDDRCLLIELLCRVCCAADDTLTMTRGPDTGVPRTYCSVCEDGGQERSTVPKCLEKSAKATACAMFASIVKIPAFLESRRPRVVAMISLRRILQHSPDDQFWDLQRPAGLGQWCTQSLQSSIRELRLAAGRALAAFLGGYGQATCDESILDRNRVYVVGVLKLLSDKNVPHLHETCIGAWGQVGRVAPDEELNLVLLQLLEYLGHRNMIVSAFAFNEILAVADARHVIPRQLFAPFWRTLGFTAIKDLVSKPQTSKMVAELLHTSVPVLLKLIQTHALPWLVLTKKREVIQKIAEARGEKETWEPLIDGHNLGATLALLLVQDVPNLPDYCMSLFRHVSPHFKDFSLVELLASEPTLTALELFKACGDVDETRKPRIRTALSMMASLLLPDGGRKKAHHVGRFFQQHALGLTARLSDVINDLLNRNPPVQEKRRYIKAMEEMVRVCKSYVRIARPQIATCLLSALAFDELRAAAFSCWHVLLTHMEDEDVESLLETTFFIIDHYWQSFGEGTRQECKDLLNTLLTKFRQVMQELIDKLPSLSDIEDLASFNKRLDTMRTPLDNRQAFSLFASRLGHEHPGVVLQALNELASYLRKNQGYLQTSAISDQPDSIIPTLTRALLDCSSKFNGWQLEIARVCAECIGLIGCLDSNRVEAPREQKQFVVMDNFDNAHETTDFVAYLLENVLVKAFLSANEPRYIGYLSYAMQELLESCDFKIAYAHQGVGETLPIYRKWMAIPEATKEVLAPFLTSRFNLAPMVWPPVEYPIFRPSKGYGNWLRTFVLDLLKNGQNAFGQIIFEPLSRVIRVKDVLVAEFLLPYLVVHVVIGEGRTTNLREKIMNELLTIMKYEPKENASYVEREDIKHCYQAVFSVLDYAMRWLQVTKAKHGSTGVYTERFARIQEVLDSIHPELIARRAMDCKQYSLALFHLEPYAFRVSQVPGTPEAAGRLIQSLQEVYAEIDDPDGLEGVFASLLKVDINQQILSHRKAGRWEATQTWYEIRLAEDPDNLDVQLDLLTCLKESGQHDVLLNYVEGMNTSLTANRIAHFAVEASWATGRWETLRKYLNLYNGEPTEQFSLGVAQALLQLKDGDRHGFQDYIQMMRDKVASELSQSSTASFRACHDARLKCHVLTDLEIIASQQDANDTQQTLVSLERRLGILGAYVTDKQYLLGVRRAAMELMRPIFADGDISSLWLSSARLARKAGSTHQSFNAVLHATQLGDGSATIENARLLWKDGHHRKAIHLLNRAIDNKDFINQSYSTAAPTSSRNPANEKSLLTARAYLLLAKWQDSAGQTHASAQRQQYQDAAKAYPQWEKGHYYLGRHYKKILESEKALKPEDQSDEYLTGETAKLVIENYLRSLNFGTKYIYQTLPRVLTLWLELGAQLNSAPDGRVNPSRELFQRRATLLKQVNIYISKNVKRLPTYIFYTALSQIVARIAHPNPEVFAGIQEIIVKVVEAHPRQALWNLFACMTTKQASDRRTRGLTILQTLRRINHKVDDSAYDLKQMLRMGEKLAEQLLLACNNGEFQSNRTVVASITRDLNFNHKCTPCPLVVPIEASLTATLPTLTDNVKKHKAFSRDVITIESFLDEVLVLGSLAKPRKLTARGSDGRNYGLLIKPKDDLRTDQRLMEFNSMINRSLKRDAESSRRQLYIRTYAVTPLNEECGIIEWVEGLKTLRDILLGIYKTRGIAPNYQSIAQLMKEAAASEKHLGYFTETVLNMFPPVLPEWFISQFPNPEAWFAARLRYTRSCAVMSMVGTILGLGDRHGENLLLEEGNGGIFHVDFNCLFDKGLTFAQPERVPFRLTHNMVAAMGIYGYEGPFRQCSELTLKILRAQEETLMTILEAFIYDPTLDLQRDKKRKNELVKLNPTSVVESIKRKVRGLLPDESIPLGVEGQVEALIKQAVDPRNLTAMYIGWCPFL</sequence>
<dbReference type="PROSITE" id="PS51190">
    <property type="entry name" value="FATC"/>
    <property type="match status" value="1"/>
</dbReference>
<evidence type="ECO:0000256" key="6">
    <source>
        <dbReference type="ARBA" id="ARBA00022679"/>
    </source>
</evidence>
<evidence type="ECO:0000256" key="8">
    <source>
        <dbReference type="ARBA" id="ARBA00022763"/>
    </source>
</evidence>
<evidence type="ECO:0000256" key="9">
    <source>
        <dbReference type="ARBA" id="ARBA00022777"/>
    </source>
</evidence>
<dbReference type="InterPro" id="IPR050517">
    <property type="entry name" value="DDR_Repair_Kinase"/>
</dbReference>
<dbReference type="InterPro" id="IPR014009">
    <property type="entry name" value="PIK_FAT"/>
</dbReference>
<dbReference type="Gene3D" id="3.30.1010.10">
    <property type="entry name" value="Phosphatidylinositol 3-kinase Catalytic Subunit, Chain A, domain 4"/>
    <property type="match status" value="1"/>
</dbReference>
<proteinExistence type="inferred from homology"/>
<evidence type="ECO:0000259" key="17">
    <source>
        <dbReference type="PROSITE" id="PS51190"/>
    </source>
</evidence>
<evidence type="ECO:0000256" key="2">
    <source>
        <dbReference type="ARBA" id="ARBA00010769"/>
    </source>
</evidence>
<dbReference type="FunCoup" id="A0A1J7ISQ7">
    <property type="interactions" value="1128"/>
</dbReference>
<dbReference type="SUPFAM" id="SSF48371">
    <property type="entry name" value="ARM repeat"/>
    <property type="match status" value="1"/>
</dbReference>
<keyword evidence="11" id="KW-0234">DNA repair</keyword>
<comment type="subunit">
    <text evidence="3">Associates with DNA double-strand breaks.</text>
</comment>
<dbReference type="OrthoDB" id="381190at2759"/>
<dbReference type="Pfam" id="PF02260">
    <property type="entry name" value="FATC"/>
    <property type="match status" value="1"/>
</dbReference>
<feature type="domain" description="FAT" evidence="16">
    <location>
        <begin position="1455"/>
        <end position="2019"/>
    </location>
</feature>
<keyword evidence="5" id="KW-0723">Serine/threonine-protein kinase</keyword>
<evidence type="ECO:0000256" key="4">
    <source>
        <dbReference type="ARBA" id="ARBA00012513"/>
    </source>
</evidence>
<dbReference type="InterPro" id="IPR003151">
    <property type="entry name" value="PIK-rel_kinase_FAT"/>
</dbReference>
<dbReference type="GO" id="GO:0000723">
    <property type="term" value="P:telomere maintenance"/>
    <property type="evidence" value="ECO:0007669"/>
    <property type="project" value="TreeGrafter"/>
</dbReference>
<gene>
    <name evidence="18" type="ORF">CONLIGDRAFT_282689</name>
</gene>
<dbReference type="InterPro" id="IPR016024">
    <property type="entry name" value="ARM-type_fold"/>
</dbReference>
<dbReference type="STRING" id="1408157.A0A1J7ISQ7"/>
<dbReference type="GO" id="GO:0005524">
    <property type="term" value="F:ATP binding"/>
    <property type="evidence" value="ECO:0007669"/>
    <property type="project" value="UniProtKB-KW"/>
</dbReference>
<evidence type="ECO:0000256" key="14">
    <source>
        <dbReference type="SAM" id="MobiDB-lite"/>
    </source>
</evidence>
<evidence type="ECO:0000259" key="15">
    <source>
        <dbReference type="PROSITE" id="PS50290"/>
    </source>
</evidence>
<keyword evidence="6" id="KW-0808">Transferase</keyword>
<feature type="domain" description="PI3K/PI4K catalytic" evidence="15">
    <location>
        <begin position="2133"/>
        <end position="2439"/>
    </location>
</feature>
<dbReference type="SMART" id="SM00146">
    <property type="entry name" value="PI3Kc"/>
    <property type="match status" value="1"/>
</dbReference>
<evidence type="ECO:0000256" key="13">
    <source>
        <dbReference type="ARBA" id="ARBA00025079"/>
    </source>
</evidence>
<dbReference type="InterPro" id="IPR056802">
    <property type="entry name" value="ATR-like_M-HEAT"/>
</dbReference>
<dbReference type="EMBL" id="KV875096">
    <property type="protein sequence ID" value="OIW30526.1"/>
    <property type="molecule type" value="Genomic_DNA"/>
</dbReference>
<dbReference type="Gene3D" id="1.25.10.10">
    <property type="entry name" value="Leucine-rich Repeat Variant"/>
    <property type="match status" value="1"/>
</dbReference>
<evidence type="ECO:0000313" key="19">
    <source>
        <dbReference type="Proteomes" id="UP000182658"/>
    </source>
</evidence>
<dbReference type="InterPro" id="IPR000403">
    <property type="entry name" value="PI3/4_kinase_cat_dom"/>
</dbReference>
<feature type="compositionally biased region" description="Polar residues" evidence="14">
    <location>
        <begin position="10"/>
        <end position="28"/>
    </location>
</feature>
<dbReference type="PROSITE" id="PS50290">
    <property type="entry name" value="PI3_4_KINASE_3"/>
    <property type="match status" value="1"/>
</dbReference>
<dbReference type="InterPro" id="IPR012993">
    <property type="entry name" value="UME"/>
</dbReference>
<keyword evidence="19" id="KW-1185">Reference proteome</keyword>
<dbReference type="InParanoid" id="A0A1J7ISQ7"/>
<evidence type="ECO:0000313" key="18">
    <source>
        <dbReference type="EMBL" id="OIW30526.1"/>
    </source>
</evidence>
<evidence type="ECO:0000256" key="10">
    <source>
        <dbReference type="ARBA" id="ARBA00022840"/>
    </source>
</evidence>
<evidence type="ECO:0000256" key="11">
    <source>
        <dbReference type="ARBA" id="ARBA00023204"/>
    </source>
</evidence>
<dbReference type="GO" id="GO:0000077">
    <property type="term" value="P:DNA damage checkpoint signaling"/>
    <property type="evidence" value="ECO:0007669"/>
    <property type="project" value="TreeGrafter"/>
</dbReference>
<dbReference type="PANTHER" id="PTHR11139">
    <property type="entry name" value="ATAXIA TELANGIECTASIA MUTATED ATM -RELATED"/>
    <property type="match status" value="1"/>
</dbReference>
<dbReference type="PANTHER" id="PTHR11139:SF125">
    <property type="entry name" value="SERINE_THREONINE-PROTEIN KINASE MEC1"/>
    <property type="match status" value="1"/>
</dbReference>
<organism evidence="18 19">
    <name type="scientific">Coniochaeta ligniaria NRRL 30616</name>
    <dbReference type="NCBI Taxonomy" id="1408157"/>
    <lineage>
        <taxon>Eukaryota</taxon>
        <taxon>Fungi</taxon>
        <taxon>Dikarya</taxon>
        <taxon>Ascomycota</taxon>
        <taxon>Pezizomycotina</taxon>
        <taxon>Sordariomycetes</taxon>
        <taxon>Sordariomycetidae</taxon>
        <taxon>Coniochaetales</taxon>
        <taxon>Coniochaetaceae</taxon>
        <taxon>Coniochaeta</taxon>
    </lineage>
</organism>
<keyword evidence="9 18" id="KW-0418">Kinase</keyword>
<name>A0A1J7ISQ7_9PEZI</name>
<evidence type="ECO:0000256" key="1">
    <source>
        <dbReference type="ARBA" id="ARBA00004123"/>
    </source>
</evidence>
<dbReference type="Pfam" id="PF08064">
    <property type="entry name" value="UME"/>
    <property type="match status" value="1"/>
</dbReference>
<keyword evidence="12" id="KW-0539">Nucleus</keyword>
<dbReference type="SUPFAM" id="SSF56112">
    <property type="entry name" value="Protein kinase-like (PK-like)"/>
    <property type="match status" value="1"/>
</dbReference>
<dbReference type="InterPro" id="IPR011009">
    <property type="entry name" value="Kinase-like_dom_sf"/>
</dbReference>
<dbReference type="GO" id="GO:0006281">
    <property type="term" value="P:DNA repair"/>
    <property type="evidence" value="ECO:0007669"/>
    <property type="project" value="UniProtKB-KW"/>
</dbReference>
<dbReference type="Pfam" id="PF00454">
    <property type="entry name" value="PI3_PI4_kinase"/>
    <property type="match status" value="1"/>
</dbReference>
<accession>A0A1J7ISQ7</accession>
<dbReference type="CDD" id="cd00892">
    <property type="entry name" value="PIKKc_ATR"/>
    <property type="match status" value="1"/>
</dbReference>
<keyword evidence="7" id="KW-0547">Nucleotide-binding</keyword>
<dbReference type="GO" id="GO:0004674">
    <property type="term" value="F:protein serine/threonine kinase activity"/>
    <property type="evidence" value="ECO:0007669"/>
    <property type="project" value="UniProtKB-KW"/>
</dbReference>
<comment type="function">
    <text evidence="13">Serine/threonine protein kinase which activates checkpoint signaling upon genotoxic stresses such as ionizing radiation (IR), ultraviolet light (UV), or DNA replication stalling, thereby acting as a DNA damage sensor. Recognizes the substrate consensus sequence [ST]-Q. Phosphorylates histone H2A to form H2AS128ph (gamma-H2A) at sites of DNA damage, involved in the regulation of DNA damage response mechanism. Required for the control of telomere length and genome stability.</text>
</comment>
<feature type="domain" description="FATC" evidence="17">
    <location>
        <begin position="2436"/>
        <end position="2468"/>
    </location>
</feature>
<feature type="region of interest" description="Disordered" evidence="14">
    <location>
        <begin position="1"/>
        <end position="31"/>
    </location>
</feature>
<dbReference type="InterPro" id="IPR011989">
    <property type="entry name" value="ARM-like"/>
</dbReference>
<dbReference type="Pfam" id="PF23593">
    <property type="entry name" value="HEAT_ATR"/>
    <property type="match status" value="1"/>
</dbReference>
<comment type="subcellular location">
    <subcellularLocation>
        <location evidence="1">Nucleus</location>
    </subcellularLocation>
</comment>
<dbReference type="FunFam" id="1.10.1070.11:FF:000031">
    <property type="entry name" value="Phosphatidyl inositol 3-kinase"/>
    <property type="match status" value="1"/>
</dbReference>
<dbReference type="PROSITE" id="PS51189">
    <property type="entry name" value="FAT"/>
    <property type="match status" value="1"/>
</dbReference>
<evidence type="ECO:0000256" key="5">
    <source>
        <dbReference type="ARBA" id="ARBA00022527"/>
    </source>
</evidence>
<evidence type="ECO:0000256" key="12">
    <source>
        <dbReference type="ARBA" id="ARBA00023242"/>
    </source>
</evidence>
<dbReference type="GO" id="GO:0005694">
    <property type="term" value="C:chromosome"/>
    <property type="evidence" value="ECO:0007669"/>
    <property type="project" value="TreeGrafter"/>
</dbReference>
<dbReference type="SMART" id="SM00802">
    <property type="entry name" value="UME"/>
    <property type="match status" value="1"/>
</dbReference>
<dbReference type="InterPro" id="IPR003152">
    <property type="entry name" value="FATC_dom"/>
</dbReference>
<dbReference type="Pfam" id="PF02259">
    <property type="entry name" value="FAT"/>
    <property type="match status" value="1"/>
</dbReference>
<evidence type="ECO:0000256" key="3">
    <source>
        <dbReference type="ARBA" id="ARBA00011370"/>
    </source>
</evidence>
<reference evidence="18 19" key="1">
    <citation type="submission" date="2016-10" db="EMBL/GenBank/DDBJ databases">
        <title>Draft genome sequence of Coniochaeta ligniaria NRRL30616, a lignocellulolytic fungus for bioabatement of inhibitors in plant biomass hydrolysates.</title>
        <authorList>
            <consortium name="DOE Joint Genome Institute"/>
            <person name="Jimenez D.J."/>
            <person name="Hector R.E."/>
            <person name="Riley R."/>
            <person name="Sun H."/>
            <person name="Grigoriev I.V."/>
            <person name="Van Elsas J.D."/>
            <person name="Nichols N.N."/>
        </authorList>
    </citation>
    <scope>NUCLEOTIDE SEQUENCE [LARGE SCALE GENOMIC DNA]</scope>
    <source>
        <strain evidence="18 19">NRRL 30616</strain>
    </source>
</reference>
<dbReference type="InterPro" id="IPR036940">
    <property type="entry name" value="PI3/4_kinase_cat_sf"/>
</dbReference>
<keyword evidence="8" id="KW-0227">DNA damage</keyword>
<protein>
    <recommendedName>
        <fullName evidence="4">non-specific serine/threonine protein kinase</fullName>
        <ecNumber evidence="4">2.7.11.1</ecNumber>
    </recommendedName>
</protein>
<keyword evidence="10" id="KW-0067">ATP-binding</keyword>
<evidence type="ECO:0000259" key="16">
    <source>
        <dbReference type="PROSITE" id="PS51189"/>
    </source>
</evidence>
<dbReference type="InterPro" id="IPR057564">
    <property type="entry name" value="HEAT_ATR"/>
</dbReference>
<evidence type="ECO:0000256" key="7">
    <source>
        <dbReference type="ARBA" id="ARBA00022741"/>
    </source>
</evidence>
<dbReference type="GO" id="GO:0005634">
    <property type="term" value="C:nucleus"/>
    <property type="evidence" value="ECO:0007669"/>
    <property type="project" value="UniProtKB-SubCell"/>
</dbReference>
<dbReference type="Gene3D" id="1.10.1070.11">
    <property type="entry name" value="Phosphatidylinositol 3-/4-kinase, catalytic domain"/>
    <property type="match status" value="1"/>
</dbReference>
<dbReference type="SMART" id="SM01343">
    <property type="entry name" value="FATC"/>
    <property type="match status" value="1"/>
</dbReference>
<dbReference type="FunFam" id="3.30.1010.10:FF:000017">
    <property type="entry name" value="Inositol kinase kinase (UvsB)"/>
    <property type="match status" value="1"/>
</dbReference>
<dbReference type="EC" id="2.7.11.1" evidence="4"/>